<keyword evidence="4 7" id="KW-0554">One-carbon metabolism</keyword>
<dbReference type="PANTHER" id="PTHR48069">
    <property type="entry name" value="DIHYDROFOLATE REDUCTASE"/>
    <property type="match status" value="1"/>
</dbReference>
<dbReference type="GO" id="GO:0046654">
    <property type="term" value="P:tetrahydrofolate biosynthetic process"/>
    <property type="evidence" value="ECO:0007669"/>
    <property type="project" value="UniProtKB-UniPathway"/>
</dbReference>
<dbReference type="AlphaFoldDB" id="A0A192H2D1"/>
<dbReference type="InterPro" id="IPR017925">
    <property type="entry name" value="DHFR_CS"/>
</dbReference>
<dbReference type="PROSITE" id="PS00075">
    <property type="entry name" value="DHFR_1"/>
    <property type="match status" value="1"/>
</dbReference>
<dbReference type="GeneID" id="42982484"/>
<dbReference type="EC" id="1.5.1.3" evidence="3 7"/>
<evidence type="ECO:0000256" key="7">
    <source>
        <dbReference type="PIRNR" id="PIRNR000194"/>
    </source>
</evidence>
<dbReference type="Proteomes" id="UP000078582">
    <property type="component" value="Chromosome"/>
</dbReference>
<comment type="similarity">
    <text evidence="2 7 8">Belongs to the dihydrofolate reductase family.</text>
</comment>
<dbReference type="Gene3D" id="3.40.430.10">
    <property type="entry name" value="Dihydrofolate Reductase, subunit A"/>
    <property type="match status" value="1"/>
</dbReference>
<name>A0A192H2D1_9LACO</name>
<evidence type="ECO:0000256" key="5">
    <source>
        <dbReference type="ARBA" id="ARBA00022857"/>
    </source>
</evidence>
<comment type="catalytic activity">
    <reaction evidence="7">
        <text>(6S)-5,6,7,8-tetrahydrofolate + NADP(+) = 7,8-dihydrofolate + NADPH + H(+)</text>
        <dbReference type="Rhea" id="RHEA:15009"/>
        <dbReference type="ChEBI" id="CHEBI:15378"/>
        <dbReference type="ChEBI" id="CHEBI:57451"/>
        <dbReference type="ChEBI" id="CHEBI:57453"/>
        <dbReference type="ChEBI" id="CHEBI:57783"/>
        <dbReference type="ChEBI" id="CHEBI:58349"/>
        <dbReference type="EC" id="1.5.1.3"/>
    </reaction>
</comment>
<evidence type="ECO:0000313" key="10">
    <source>
        <dbReference type="Proteomes" id="UP000078582"/>
    </source>
</evidence>
<dbReference type="GO" id="GO:0050661">
    <property type="term" value="F:NADP binding"/>
    <property type="evidence" value="ECO:0007669"/>
    <property type="project" value="InterPro"/>
</dbReference>
<accession>A0A192H2D1</accession>
<evidence type="ECO:0000256" key="8">
    <source>
        <dbReference type="RuleBase" id="RU004474"/>
    </source>
</evidence>
<dbReference type="EMBL" id="CP014873">
    <property type="protein sequence ID" value="ANK62969.1"/>
    <property type="molecule type" value="Genomic_DNA"/>
</dbReference>
<evidence type="ECO:0000313" key="9">
    <source>
        <dbReference type="EMBL" id="ANK62969.1"/>
    </source>
</evidence>
<dbReference type="SUPFAM" id="SSF53597">
    <property type="entry name" value="Dihydrofolate reductase-like"/>
    <property type="match status" value="1"/>
</dbReference>
<keyword evidence="5 7" id="KW-0521">NADP</keyword>
<sequence>MLAYMWAEDKNHLIGAKGALPWHLPADLKHFKDVTMGKPVIMGRKTFVGMEQALPNRLNIVLTRKKELTVPDGVMVLHSKQAVLDFADLHNDEEVMIIGGAKIFSLFADVVQRLYITRIDGAFSGDTYMPELNWKAFEMIDHFDGKVDQDNKYPYTFATYQRKS</sequence>
<gene>
    <name evidence="9" type="ORF">AYR53_09470</name>
</gene>
<evidence type="ECO:0000256" key="4">
    <source>
        <dbReference type="ARBA" id="ARBA00022563"/>
    </source>
</evidence>
<dbReference type="InterPro" id="IPR012259">
    <property type="entry name" value="DHFR"/>
</dbReference>
<evidence type="ECO:0000256" key="3">
    <source>
        <dbReference type="ARBA" id="ARBA00012856"/>
    </source>
</evidence>
<dbReference type="InterPro" id="IPR024072">
    <property type="entry name" value="DHFR-like_dom_sf"/>
</dbReference>
<dbReference type="GO" id="GO:0046452">
    <property type="term" value="P:dihydrofolate metabolic process"/>
    <property type="evidence" value="ECO:0007669"/>
    <property type="project" value="TreeGrafter"/>
</dbReference>
<dbReference type="UniPathway" id="UPA00077">
    <property type="reaction ID" value="UER00158"/>
</dbReference>
<reference evidence="9 10" key="1">
    <citation type="submission" date="2016-03" db="EMBL/GenBank/DDBJ databases">
        <title>Pediococcus and Lactobacillus from brewery environment - whole genome sequencing and assembly.</title>
        <authorList>
            <person name="Behr J."/>
            <person name="Geissler A.J."/>
            <person name="Vogel R.F."/>
        </authorList>
    </citation>
    <scope>NUCLEOTIDE SEQUENCE [LARGE SCALE GENOMIC DNA]</scope>
    <source>
        <strain evidence="9 10">TMW 1.1989</strain>
    </source>
</reference>
<dbReference type="PIRSF" id="PIRSF000194">
    <property type="entry name" value="DHFR"/>
    <property type="match status" value="1"/>
</dbReference>
<protein>
    <recommendedName>
        <fullName evidence="3 7">Dihydrofolate reductase</fullName>
        <ecNumber evidence="3 7">1.5.1.3</ecNumber>
    </recommendedName>
</protein>
<keyword evidence="6 7" id="KW-0560">Oxidoreductase</keyword>
<organism evidence="9 10">
    <name type="scientific">Loigolactobacillus backii</name>
    <dbReference type="NCBI Taxonomy" id="375175"/>
    <lineage>
        <taxon>Bacteria</taxon>
        <taxon>Bacillati</taxon>
        <taxon>Bacillota</taxon>
        <taxon>Bacilli</taxon>
        <taxon>Lactobacillales</taxon>
        <taxon>Lactobacillaceae</taxon>
        <taxon>Loigolactobacillus</taxon>
    </lineage>
</organism>
<dbReference type="InterPro" id="IPR001796">
    <property type="entry name" value="DHFR_dom"/>
</dbReference>
<comment type="function">
    <text evidence="7">Key enzyme in folate metabolism. Catalyzes an essential reaction for de novo glycine and purine synthesis, and for DNA precursor synthesis.</text>
</comment>
<keyword evidence="10" id="KW-1185">Reference proteome</keyword>
<dbReference type="PROSITE" id="PS51330">
    <property type="entry name" value="DHFR_2"/>
    <property type="match status" value="1"/>
</dbReference>
<dbReference type="Pfam" id="PF00186">
    <property type="entry name" value="DHFR_1"/>
    <property type="match status" value="1"/>
</dbReference>
<evidence type="ECO:0000256" key="1">
    <source>
        <dbReference type="ARBA" id="ARBA00004903"/>
    </source>
</evidence>
<comment type="pathway">
    <text evidence="1 7">Cofactor biosynthesis; tetrahydrofolate biosynthesis; 5,6,7,8-tetrahydrofolate from 7,8-dihydrofolate: step 1/1.</text>
</comment>
<dbReference type="GO" id="GO:0004146">
    <property type="term" value="F:dihydrofolate reductase activity"/>
    <property type="evidence" value="ECO:0007669"/>
    <property type="project" value="UniProtKB-EC"/>
</dbReference>
<proteinExistence type="inferred from homology"/>
<dbReference type="GO" id="GO:0046655">
    <property type="term" value="P:folic acid metabolic process"/>
    <property type="evidence" value="ECO:0007669"/>
    <property type="project" value="TreeGrafter"/>
</dbReference>
<evidence type="ECO:0000256" key="6">
    <source>
        <dbReference type="ARBA" id="ARBA00023002"/>
    </source>
</evidence>
<evidence type="ECO:0000256" key="2">
    <source>
        <dbReference type="ARBA" id="ARBA00009539"/>
    </source>
</evidence>
<dbReference type="CDD" id="cd00209">
    <property type="entry name" value="DHFR"/>
    <property type="match status" value="1"/>
</dbReference>
<dbReference type="PRINTS" id="PR00070">
    <property type="entry name" value="DHFR"/>
</dbReference>
<dbReference type="GO" id="GO:0005829">
    <property type="term" value="C:cytosol"/>
    <property type="evidence" value="ECO:0007669"/>
    <property type="project" value="TreeGrafter"/>
</dbReference>
<dbReference type="RefSeq" id="WP_068280573.1">
    <property type="nucleotide sequence ID" value="NZ_CP014873.1"/>
</dbReference>
<dbReference type="GO" id="GO:0006730">
    <property type="term" value="P:one-carbon metabolic process"/>
    <property type="evidence" value="ECO:0007669"/>
    <property type="project" value="UniProtKB-KW"/>
</dbReference>
<dbReference type="OrthoDB" id="9804315at2"/>
<dbReference type="STRING" id="375175.AYR53_09470"/>
<dbReference type="PANTHER" id="PTHR48069:SF3">
    <property type="entry name" value="DIHYDROFOLATE REDUCTASE"/>
    <property type="match status" value="1"/>
</dbReference>